<dbReference type="InterPro" id="IPR004441">
    <property type="entry name" value="rRNA_MeTrfase_TrmH"/>
</dbReference>
<evidence type="ECO:0000313" key="2">
    <source>
        <dbReference type="EMBL" id="AFI83829.1"/>
    </source>
</evidence>
<gene>
    <name evidence="1" type="primary">rlmB</name>
    <name evidence="2" type="ordered locus">Q7A_987</name>
</gene>
<evidence type="ECO:0000313" key="3">
    <source>
        <dbReference type="Proteomes" id="UP000009144"/>
    </source>
</evidence>
<dbReference type="NCBIfam" id="TIGR00186">
    <property type="entry name" value="rRNA_methyl_3"/>
    <property type="match status" value="1"/>
</dbReference>
<protein>
    <recommendedName>
        <fullName evidence="1">23S rRNA (guanosine-2'-O-)-methyltransferase RlmB</fullName>
        <ecNumber evidence="1">2.1.1.185</ecNumber>
    </recommendedName>
    <alternativeName>
        <fullName evidence="1">23S rRNA (guanosine2251 2'-O)-methyltransferase</fullName>
    </alternativeName>
    <alternativeName>
        <fullName evidence="1">23S rRNA Gm2251 2'-O-methyltransferase</fullName>
    </alternativeName>
</protein>
<sequence length="242" mass="26455">MIFGLHAVQAALESPVSRVAEIWVADERHDQRVETIYKLAGDQGIRLHKTQRQQLDDMVPESRHQGCVARCHPLAVLDETDLDVILDNLQQTPFLLILDGVQDPHNLGACLRTAEAAGAHAVIAPKDRASGLTPTAIKISSGAAERLPFIQVTNLARVLRDLQQRGIWLVGTSGESELSLYQADLKGPLAIILGAEGQGIRRLTRDHCDQVMYIPMHGAAESLNVSVAAGVCLFEADRQRRL</sequence>
<feature type="binding site" evidence="1">
    <location>
        <position position="194"/>
    </location>
    <ligand>
        <name>S-adenosyl-L-methionine</name>
        <dbReference type="ChEBI" id="CHEBI:59789"/>
    </ligand>
</feature>
<dbReference type="FunFam" id="3.40.1280.10:FF:000008">
    <property type="entry name" value="Group 3 RNA methyltransferase TrmH"/>
    <property type="match status" value="1"/>
</dbReference>
<dbReference type="EC" id="2.1.1.185" evidence="1"/>
<dbReference type="PATRIC" id="fig|754476.3.peg.973"/>
<keyword evidence="1" id="KW-0489">Methyltransferase</keyword>
<dbReference type="InterPro" id="IPR029028">
    <property type="entry name" value="Alpha/beta_knot_MTases"/>
</dbReference>
<dbReference type="SUPFAM" id="SSF55315">
    <property type="entry name" value="L30e-like"/>
    <property type="match status" value="1"/>
</dbReference>
<name>I1XHG0_METNJ</name>
<dbReference type="GO" id="GO:0070039">
    <property type="term" value="F:rRNA (guanosine-2'-O-)-methyltransferase activity"/>
    <property type="evidence" value="ECO:0007669"/>
    <property type="project" value="UniProtKB-UniRule"/>
</dbReference>
<dbReference type="Gene3D" id="3.40.1280.10">
    <property type="match status" value="1"/>
</dbReference>
<dbReference type="CDD" id="cd18103">
    <property type="entry name" value="SpoU-like_RlmB"/>
    <property type="match status" value="1"/>
</dbReference>
<dbReference type="InterPro" id="IPR013123">
    <property type="entry name" value="SpoU_subst-bd"/>
</dbReference>
<dbReference type="Proteomes" id="UP000009144">
    <property type="component" value="Chromosome"/>
</dbReference>
<keyword evidence="1" id="KW-0949">S-adenosyl-L-methionine</keyword>
<feature type="binding site" evidence="1">
    <location>
        <position position="214"/>
    </location>
    <ligand>
        <name>S-adenosyl-L-methionine</name>
        <dbReference type="ChEBI" id="CHEBI:59789"/>
    </ligand>
</feature>
<dbReference type="SUPFAM" id="SSF75217">
    <property type="entry name" value="alpha/beta knot"/>
    <property type="match status" value="1"/>
</dbReference>
<organism evidence="2 3">
    <name type="scientific">Methylophaga nitratireducenticrescens</name>
    <dbReference type="NCBI Taxonomy" id="754476"/>
    <lineage>
        <taxon>Bacteria</taxon>
        <taxon>Pseudomonadati</taxon>
        <taxon>Pseudomonadota</taxon>
        <taxon>Gammaproteobacteria</taxon>
        <taxon>Thiotrichales</taxon>
        <taxon>Piscirickettsiaceae</taxon>
        <taxon>Methylophaga</taxon>
    </lineage>
</organism>
<reference evidence="2 3" key="2">
    <citation type="journal article" date="2013" name="Int. J. Syst. Evol. Microbiol.">
        <title>Methylophaga nitratireducenticrescens sp. nov. and Methylophaga frappieri sp. nov., isolated from the biofilm of the methanol-fed denitrification system treating the seawater at the Montreal Biodome.</title>
        <authorList>
            <person name="Villeneuve C."/>
            <person name="Martineau C."/>
            <person name="Mauffrey F."/>
            <person name="Villemur R."/>
        </authorList>
    </citation>
    <scope>NUCLEOTIDE SEQUENCE [LARGE SCALE GENOMIC DNA]</scope>
    <source>
        <strain evidence="2 3">JAM1</strain>
    </source>
</reference>
<dbReference type="Gene3D" id="3.30.1330.30">
    <property type="match status" value="1"/>
</dbReference>
<feature type="binding site" evidence="1">
    <location>
        <position position="223"/>
    </location>
    <ligand>
        <name>S-adenosyl-L-methionine</name>
        <dbReference type="ChEBI" id="CHEBI:59789"/>
    </ligand>
</feature>
<dbReference type="PANTHER" id="PTHR46429:SF1">
    <property type="entry name" value="23S RRNA (GUANOSINE-2'-O-)-METHYLTRANSFERASE RLMB"/>
    <property type="match status" value="1"/>
</dbReference>
<dbReference type="EMBL" id="CP003390">
    <property type="protein sequence ID" value="AFI83829.1"/>
    <property type="molecule type" value="Genomic_DNA"/>
</dbReference>
<dbReference type="SMART" id="SM00967">
    <property type="entry name" value="SpoU_sub_bind"/>
    <property type="match status" value="1"/>
</dbReference>
<comment type="subcellular location">
    <subcellularLocation>
        <location evidence="1">Cytoplasm</location>
    </subcellularLocation>
</comment>
<dbReference type="STRING" id="754476.Q7A_987"/>
<dbReference type="GO" id="GO:0003723">
    <property type="term" value="F:RNA binding"/>
    <property type="evidence" value="ECO:0007669"/>
    <property type="project" value="InterPro"/>
</dbReference>
<dbReference type="HAMAP" id="MF_01887">
    <property type="entry name" value="23SrRNA_methyltr_B"/>
    <property type="match status" value="1"/>
</dbReference>
<dbReference type="AlphaFoldDB" id="I1XHG0"/>
<dbReference type="InterPro" id="IPR029064">
    <property type="entry name" value="Ribosomal_eL30-like_sf"/>
</dbReference>
<dbReference type="Pfam" id="PF00588">
    <property type="entry name" value="SpoU_methylase"/>
    <property type="match status" value="1"/>
</dbReference>
<comment type="similarity">
    <text evidence="1">Belongs to the class IV-like SAM-binding methyltransferase superfamily. RNA methyltransferase TrmH family. RlmB subfamily.</text>
</comment>
<keyword evidence="1" id="KW-0808">Transferase</keyword>
<keyword evidence="1" id="KW-0698">rRNA processing</keyword>
<keyword evidence="3" id="KW-1185">Reference proteome</keyword>
<dbReference type="RefSeq" id="WP_014706204.1">
    <property type="nucleotide sequence ID" value="NC_017857.3"/>
</dbReference>
<dbReference type="InterPro" id="IPR001537">
    <property type="entry name" value="SpoU_MeTrfase"/>
</dbReference>
<dbReference type="eggNOG" id="COG0566">
    <property type="taxonomic scope" value="Bacteria"/>
</dbReference>
<comment type="catalytic activity">
    <reaction evidence="1">
        <text>guanosine(2251) in 23S rRNA + S-adenosyl-L-methionine = 2'-O-methylguanosine(2251) in 23S rRNA + S-adenosyl-L-homocysteine + H(+)</text>
        <dbReference type="Rhea" id="RHEA:24140"/>
        <dbReference type="Rhea" id="RHEA-COMP:10239"/>
        <dbReference type="Rhea" id="RHEA-COMP:10241"/>
        <dbReference type="ChEBI" id="CHEBI:15378"/>
        <dbReference type="ChEBI" id="CHEBI:57856"/>
        <dbReference type="ChEBI" id="CHEBI:59789"/>
        <dbReference type="ChEBI" id="CHEBI:74269"/>
        <dbReference type="ChEBI" id="CHEBI:74445"/>
        <dbReference type="EC" id="2.1.1.185"/>
    </reaction>
</comment>
<comment type="function">
    <text evidence="1">Specifically methylates the ribose of guanosine 2251 in 23S rRNA.</text>
</comment>
<reference evidence="2 3" key="1">
    <citation type="journal article" date="2012" name="J. Bacteriol.">
        <title>Complete genome sequences of Methylophaga sp. strain JAM1 and Methylophaga sp. strain JAM7.</title>
        <authorList>
            <person name="Villeneuve C."/>
            <person name="Martineau C."/>
            <person name="Mauffrey F."/>
            <person name="Villemur R."/>
        </authorList>
    </citation>
    <scope>NUCLEOTIDE SEQUENCE [LARGE SCALE GENOMIC DNA]</scope>
    <source>
        <strain evidence="2 3">JAM1</strain>
    </source>
</reference>
<dbReference type="InterPro" id="IPR024915">
    <property type="entry name" value="23S_rRNA_MeTrfase_RlmB"/>
</dbReference>
<evidence type="ECO:0000256" key="1">
    <source>
        <dbReference type="HAMAP-Rule" id="MF_01887"/>
    </source>
</evidence>
<dbReference type="KEGG" id="mej:Q7A_987"/>
<accession>I1XHG0</accession>
<dbReference type="PANTHER" id="PTHR46429">
    <property type="entry name" value="23S RRNA (GUANOSINE-2'-O-)-METHYLTRANSFERASE RLMB"/>
    <property type="match status" value="1"/>
</dbReference>
<dbReference type="InterPro" id="IPR029026">
    <property type="entry name" value="tRNA_m1G_MTases_N"/>
</dbReference>
<dbReference type="Pfam" id="PF08032">
    <property type="entry name" value="SpoU_sub_bind"/>
    <property type="match status" value="1"/>
</dbReference>
<dbReference type="HOGENOM" id="CLU_021322_0_1_6"/>
<proteinExistence type="inferred from homology"/>
<dbReference type="GO" id="GO:0005829">
    <property type="term" value="C:cytosol"/>
    <property type="evidence" value="ECO:0007669"/>
    <property type="project" value="TreeGrafter"/>
</dbReference>
<keyword evidence="1" id="KW-0963">Cytoplasm</keyword>